<name>A0ABQ0DWW7_9EUKA</name>
<evidence type="ECO:0000256" key="1">
    <source>
        <dbReference type="SAM" id="MobiDB-lite"/>
    </source>
</evidence>
<evidence type="ECO:0000313" key="3">
    <source>
        <dbReference type="Proteomes" id="UP001628156"/>
    </source>
</evidence>
<dbReference type="Proteomes" id="UP001628156">
    <property type="component" value="Unassembled WGS sequence"/>
</dbReference>
<feature type="compositionally biased region" description="Basic and acidic residues" evidence="1">
    <location>
        <begin position="68"/>
        <end position="99"/>
    </location>
</feature>
<protein>
    <submittedName>
        <fullName evidence="2">Uncharacterized protein</fullName>
    </submittedName>
</protein>
<evidence type="ECO:0000313" key="2">
    <source>
        <dbReference type="EMBL" id="GAB1227353.1"/>
    </source>
</evidence>
<feature type="region of interest" description="Disordered" evidence="1">
    <location>
        <begin position="68"/>
        <end position="106"/>
    </location>
</feature>
<comment type="caution">
    <text evidence="2">The sequence shown here is derived from an EMBL/GenBank/DDBJ whole genome shotgun (WGS) entry which is preliminary data.</text>
</comment>
<proteinExistence type="predicted"/>
<gene>
    <name evidence="2" type="ORF">ENUP19_0335G0008</name>
</gene>
<accession>A0ABQ0DWW7</accession>
<reference evidence="2 3" key="1">
    <citation type="journal article" date="2019" name="PLoS Negl. Trop. Dis.">
        <title>Whole genome sequencing of Entamoeba nuttalli reveals mammalian host-related molecular signatures and a novel octapeptide-repeat surface protein.</title>
        <authorList>
            <person name="Tanaka M."/>
            <person name="Makiuchi T."/>
            <person name="Komiyama T."/>
            <person name="Shiina T."/>
            <person name="Osaki K."/>
            <person name="Tachibana H."/>
        </authorList>
    </citation>
    <scope>NUCLEOTIDE SEQUENCE [LARGE SCALE GENOMIC DNA]</scope>
    <source>
        <strain evidence="2 3">P19-061405</strain>
    </source>
</reference>
<sequence>MQQENGNCIIVTPEYNMESILERLNKIEKTLSTLPKTIEDIISSCLNKYLIMPEDYASSMKRLSQMINEKEVSQKSSNEKKGIKEEEDHLKQNKEESKRNCPSISSTLDVGIKTNKGLEELSTDITDSTKQGNITLNSELVTKPITIFETLPEKSQTFFVQEDFVIVYNENKGLVRLNDEEVVFNICDCNINDLNGTDAGSILVATDEKLFLINKGEVDKFIGSFTSACEFNKQIVTASKRGLNYKVNGKDVIIKNLTSKIQLEVPTKIRSSKSYLFVQDIGTNIITVFNTSFKAIKAINSKNVVDFCVINDNQFAILTSKSIKIIRFAEHTLTAEYKIPLKINHQPILLKRIEFVRNLHEQYIVGLSQDMITTYKIPVDLI</sequence>
<keyword evidence="3" id="KW-1185">Reference proteome</keyword>
<dbReference type="EMBL" id="BAAFRS010000335">
    <property type="protein sequence ID" value="GAB1227353.1"/>
    <property type="molecule type" value="Genomic_DNA"/>
</dbReference>
<organism evidence="2 3">
    <name type="scientific">Entamoeba nuttalli</name>
    <dbReference type="NCBI Taxonomy" id="412467"/>
    <lineage>
        <taxon>Eukaryota</taxon>
        <taxon>Amoebozoa</taxon>
        <taxon>Evosea</taxon>
        <taxon>Archamoebae</taxon>
        <taxon>Mastigamoebida</taxon>
        <taxon>Entamoebidae</taxon>
        <taxon>Entamoeba</taxon>
    </lineage>
</organism>